<dbReference type="KEGG" id="acaf:CA12_14750"/>
<dbReference type="InterPro" id="IPR043519">
    <property type="entry name" value="NT_sf"/>
</dbReference>
<gene>
    <name evidence="1" type="ORF">CA12_14750</name>
</gene>
<keyword evidence="2" id="KW-1185">Reference proteome</keyword>
<dbReference type="Gene3D" id="3.30.460.40">
    <property type="match status" value="1"/>
</dbReference>
<dbReference type="SUPFAM" id="SSF81301">
    <property type="entry name" value="Nucleotidyltransferase"/>
    <property type="match status" value="1"/>
</dbReference>
<accession>A0A517P7P5</accession>
<evidence type="ECO:0000313" key="2">
    <source>
        <dbReference type="Proteomes" id="UP000318741"/>
    </source>
</evidence>
<dbReference type="InterPro" id="IPR014942">
    <property type="entry name" value="AbiEii"/>
</dbReference>
<sequence length="222" mass="24652">MSRAAALAPSAPVGVPDYTERLRTDWEWKMDEADRHFRGGGTVREALQAITSRLKQLGIPYAVVGGMAVVRHGLNRFTDDVDLLVTREGWEAIHQNLRGRGYLPPFEASKNLKDTSRGVRIEFLITGQYPGSGKEQPVSFPDPTDVGEEIDGVTYLNLPTLITLKLASWMSAKARAKDAGDVQELIRTHGLTAEYADQLHPYVRDAFREQCEGVEEDRRSGG</sequence>
<dbReference type="RefSeq" id="WP_145358194.1">
    <property type="nucleotide sequence ID" value="NZ_CP036265.1"/>
</dbReference>
<dbReference type="EMBL" id="CP036265">
    <property type="protein sequence ID" value="QDT15390.1"/>
    <property type="molecule type" value="Genomic_DNA"/>
</dbReference>
<reference evidence="1 2" key="1">
    <citation type="submission" date="2019-02" db="EMBL/GenBank/DDBJ databases">
        <title>Deep-cultivation of Planctomycetes and their phenomic and genomic characterization uncovers novel biology.</title>
        <authorList>
            <person name="Wiegand S."/>
            <person name="Jogler M."/>
            <person name="Boedeker C."/>
            <person name="Pinto D."/>
            <person name="Vollmers J."/>
            <person name="Rivas-Marin E."/>
            <person name="Kohn T."/>
            <person name="Peeters S.H."/>
            <person name="Heuer A."/>
            <person name="Rast P."/>
            <person name="Oberbeckmann S."/>
            <person name="Bunk B."/>
            <person name="Jeske O."/>
            <person name="Meyerdierks A."/>
            <person name="Storesund J.E."/>
            <person name="Kallscheuer N."/>
            <person name="Luecker S."/>
            <person name="Lage O.M."/>
            <person name="Pohl T."/>
            <person name="Merkel B.J."/>
            <person name="Hornburger P."/>
            <person name="Mueller R.-W."/>
            <person name="Bruemmer F."/>
            <person name="Labrenz M."/>
            <person name="Spormann A.M."/>
            <person name="Op den Camp H."/>
            <person name="Overmann J."/>
            <person name="Amann R."/>
            <person name="Jetten M.S.M."/>
            <person name="Mascher T."/>
            <person name="Medema M.H."/>
            <person name="Devos D.P."/>
            <person name="Kaster A.-K."/>
            <person name="Ovreas L."/>
            <person name="Rohde M."/>
            <person name="Galperin M.Y."/>
            <person name="Jogler C."/>
        </authorList>
    </citation>
    <scope>NUCLEOTIDE SEQUENCE [LARGE SCALE GENOMIC DNA]</scope>
    <source>
        <strain evidence="1 2">CA12</strain>
    </source>
</reference>
<dbReference type="Proteomes" id="UP000318741">
    <property type="component" value="Chromosome"/>
</dbReference>
<dbReference type="OrthoDB" id="291856at2"/>
<evidence type="ECO:0000313" key="1">
    <source>
        <dbReference type="EMBL" id="QDT15390.1"/>
    </source>
</evidence>
<dbReference type="AlphaFoldDB" id="A0A517P7P5"/>
<protein>
    <submittedName>
        <fullName evidence="1">Uncharacterized protein</fullName>
    </submittedName>
</protein>
<organism evidence="1 2">
    <name type="scientific">Alienimonas californiensis</name>
    <dbReference type="NCBI Taxonomy" id="2527989"/>
    <lineage>
        <taxon>Bacteria</taxon>
        <taxon>Pseudomonadati</taxon>
        <taxon>Planctomycetota</taxon>
        <taxon>Planctomycetia</taxon>
        <taxon>Planctomycetales</taxon>
        <taxon>Planctomycetaceae</taxon>
        <taxon>Alienimonas</taxon>
    </lineage>
</organism>
<proteinExistence type="predicted"/>
<name>A0A517P7P5_9PLAN</name>
<dbReference type="Pfam" id="PF08843">
    <property type="entry name" value="AbiEii"/>
    <property type="match status" value="1"/>
</dbReference>